<dbReference type="InterPro" id="IPR000757">
    <property type="entry name" value="Beta-glucanase-like"/>
</dbReference>
<evidence type="ECO:0000313" key="4">
    <source>
        <dbReference type="EMBL" id="KAJ2929629.1"/>
    </source>
</evidence>
<dbReference type="CDD" id="cd02181">
    <property type="entry name" value="GH16_fungal_Lam16A_glucanase"/>
    <property type="match status" value="1"/>
</dbReference>
<sequence>MVNLRYVSTLVALAVSFAPAGVKGTSYTLDNEIAGYEFYHAFDWQAIADPTHGRVQYVDKVTSISHNLTYATKDTFILRGDYQKTLQPDGPGRMSARIMSKKVYKKHVVVVDLRHMPQGCGTWPAIWETAIGNWPNDGEVDIVEGVNNAVPNAAALHTGPGCMMPPQEGRTHTGTAGQLDCDAAVNYNTGCTVKFPSSPPSFGPPFNANGGGWFAMERSDEEGIKIWFWAREHRHDHGHGSGHHRRTELGGHAGKRVPKDVKFGGRRVDPKSWGTPAAHYPTTHCDFSQHFKEHHIIINLTFCGDWAGGVYPQSGCPSTCVDYVNNNPEAFRDAYFDFAALRVYT</sequence>
<dbReference type="SUPFAM" id="SSF49899">
    <property type="entry name" value="Concanavalin A-like lectins/glucanases"/>
    <property type="match status" value="1"/>
</dbReference>
<keyword evidence="2" id="KW-0732">Signal</keyword>
<dbReference type="AlphaFoldDB" id="A0A9W8J8X1"/>
<dbReference type="GO" id="GO:0009251">
    <property type="term" value="P:glucan catabolic process"/>
    <property type="evidence" value="ECO:0007669"/>
    <property type="project" value="TreeGrafter"/>
</dbReference>
<protein>
    <recommendedName>
        <fullName evidence="3">GH16 domain-containing protein</fullName>
    </recommendedName>
</protein>
<reference evidence="4" key="1">
    <citation type="submission" date="2022-06" db="EMBL/GenBank/DDBJ databases">
        <title>Genome Sequence of Candolleomyces eurysporus.</title>
        <authorList>
            <person name="Buettner E."/>
        </authorList>
    </citation>
    <scope>NUCLEOTIDE SEQUENCE</scope>
    <source>
        <strain evidence="4">VTCC 930004</strain>
    </source>
</reference>
<dbReference type="InterPro" id="IPR050546">
    <property type="entry name" value="Glycosyl_Hydrlase_16"/>
</dbReference>
<feature type="domain" description="GH16" evidence="3">
    <location>
        <begin position="42"/>
        <end position="315"/>
    </location>
</feature>
<feature type="compositionally biased region" description="Basic and acidic residues" evidence="1">
    <location>
        <begin position="257"/>
        <end position="268"/>
    </location>
</feature>
<dbReference type="PROSITE" id="PS51762">
    <property type="entry name" value="GH16_2"/>
    <property type="match status" value="1"/>
</dbReference>
<proteinExistence type="predicted"/>
<evidence type="ECO:0000256" key="1">
    <source>
        <dbReference type="SAM" id="MobiDB-lite"/>
    </source>
</evidence>
<dbReference type="Pfam" id="PF26113">
    <property type="entry name" value="GH16_XgeA"/>
    <property type="match status" value="2"/>
</dbReference>
<dbReference type="InterPro" id="IPR013320">
    <property type="entry name" value="ConA-like_dom_sf"/>
</dbReference>
<feature type="signal peptide" evidence="2">
    <location>
        <begin position="1"/>
        <end position="24"/>
    </location>
</feature>
<dbReference type="Gene3D" id="2.60.120.200">
    <property type="match status" value="1"/>
</dbReference>
<dbReference type="PANTHER" id="PTHR10963">
    <property type="entry name" value="GLYCOSYL HYDROLASE-RELATED"/>
    <property type="match status" value="1"/>
</dbReference>
<dbReference type="Proteomes" id="UP001140091">
    <property type="component" value="Unassembled WGS sequence"/>
</dbReference>
<comment type="caution">
    <text evidence="4">The sequence shown here is derived from an EMBL/GenBank/DDBJ whole genome shotgun (WGS) entry which is preliminary data.</text>
</comment>
<evidence type="ECO:0000313" key="5">
    <source>
        <dbReference type="Proteomes" id="UP001140091"/>
    </source>
</evidence>
<name>A0A9W8J8X1_9AGAR</name>
<organism evidence="4 5">
    <name type="scientific">Candolleomyces eurysporus</name>
    <dbReference type="NCBI Taxonomy" id="2828524"/>
    <lineage>
        <taxon>Eukaryota</taxon>
        <taxon>Fungi</taxon>
        <taxon>Dikarya</taxon>
        <taxon>Basidiomycota</taxon>
        <taxon>Agaricomycotina</taxon>
        <taxon>Agaricomycetes</taxon>
        <taxon>Agaricomycetidae</taxon>
        <taxon>Agaricales</taxon>
        <taxon>Agaricineae</taxon>
        <taxon>Psathyrellaceae</taxon>
        <taxon>Candolleomyces</taxon>
    </lineage>
</organism>
<feature type="chain" id="PRO_5040865807" description="GH16 domain-containing protein" evidence="2">
    <location>
        <begin position="25"/>
        <end position="345"/>
    </location>
</feature>
<dbReference type="EMBL" id="JANBPK010000864">
    <property type="protein sequence ID" value="KAJ2929629.1"/>
    <property type="molecule type" value="Genomic_DNA"/>
</dbReference>
<feature type="non-terminal residue" evidence="4">
    <location>
        <position position="1"/>
    </location>
</feature>
<dbReference type="GO" id="GO:0004553">
    <property type="term" value="F:hydrolase activity, hydrolyzing O-glycosyl compounds"/>
    <property type="evidence" value="ECO:0007669"/>
    <property type="project" value="InterPro"/>
</dbReference>
<accession>A0A9W8J8X1</accession>
<feature type="region of interest" description="Disordered" evidence="1">
    <location>
        <begin position="237"/>
        <end position="268"/>
    </location>
</feature>
<evidence type="ECO:0000259" key="3">
    <source>
        <dbReference type="PROSITE" id="PS51762"/>
    </source>
</evidence>
<dbReference type="PANTHER" id="PTHR10963:SF24">
    <property type="entry name" value="GLYCOSIDASE C21B10.07-RELATED"/>
    <property type="match status" value="1"/>
</dbReference>
<gene>
    <name evidence="4" type="ORF">H1R20_g7465</name>
</gene>
<evidence type="ECO:0000256" key="2">
    <source>
        <dbReference type="SAM" id="SignalP"/>
    </source>
</evidence>
<dbReference type="OrthoDB" id="192832at2759"/>
<keyword evidence="5" id="KW-1185">Reference proteome</keyword>